<proteinExistence type="predicted"/>
<comment type="caution">
    <text evidence="1">The sequence shown here is derived from an EMBL/GenBank/DDBJ whole genome shotgun (WGS) entry which is preliminary data.</text>
</comment>
<gene>
    <name evidence="1" type="ORF">ElyMa_001603300</name>
</gene>
<name>A0AAV4JID1_9GAST</name>
<evidence type="ECO:0008006" key="3">
    <source>
        <dbReference type="Google" id="ProtNLM"/>
    </source>
</evidence>
<sequence length="132" mass="14596">MTTIFSPIKPVNTHSPTFITDEEPLEAYQLGMTARSPHPGPKSTWSLARLAEKIFKPNQNPLDDCSLSTKSRDVQVCFYFSDDHTPGIDGTEVTCITTPTSVRSLGTNVPNRSFDIGFVILILIVDLIEHCT</sequence>
<evidence type="ECO:0000313" key="1">
    <source>
        <dbReference type="EMBL" id="GFS21849.1"/>
    </source>
</evidence>
<evidence type="ECO:0000313" key="2">
    <source>
        <dbReference type="Proteomes" id="UP000762676"/>
    </source>
</evidence>
<dbReference type="EMBL" id="BMAT01003210">
    <property type="protein sequence ID" value="GFS21849.1"/>
    <property type="molecule type" value="Genomic_DNA"/>
</dbReference>
<organism evidence="1 2">
    <name type="scientific">Elysia marginata</name>
    <dbReference type="NCBI Taxonomy" id="1093978"/>
    <lineage>
        <taxon>Eukaryota</taxon>
        <taxon>Metazoa</taxon>
        <taxon>Spiralia</taxon>
        <taxon>Lophotrochozoa</taxon>
        <taxon>Mollusca</taxon>
        <taxon>Gastropoda</taxon>
        <taxon>Heterobranchia</taxon>
        <taxon>Euthyneura</taxon>
        <taxon>Panpulmonata</taxon>
        <taxon>Sacoglossa</taxon>
        <taxon>Placobranchoidea</taxon>
        <taxon>Plakobranchidae</taxon>
        <taxon>Elysia</taxon>
    </lineage>
</organism>
<accession>A0AAV4JID1</accession>
<dbReference type="AlphaFoldDB" id="A0AAV4JID1"/>
<keyword evidence="2" id="KW-1185">Reference proteome</keyword>
<protein>
    <recommendedName>
        <fullName evidence="3">MAM domain-containing protein</fullName>
    </recommendedName>
</protein>
<dbReference type="Proteomes" id="UP000762676">
    <property type="component" value="Unassembled WGS sequence"/>
</dbReference>
<reference evidence="1 2" key="1">
    <citation type="journal article" date="2021" name="Elife">
        <title>Chloroplast acquisition without the gene transfer in kleptoplastic sea slugs, Plakobranchus ocellatus.</title>
        <authorList>
            <person name="Maeda T."/>
            <person name="Takahashi S."/>
            <person name="Yoshida T."/>
            <person name="Shimamura S."/>
            <person name="Takaki Y."/>
            <person name="Nagai Y."/>
            <person name="Toyoda A."/>
            <person name="Suzuki Y."/>
            <person name="Arimoto A."/>
            <person name="Ishii H."/>
            <person name="Satoh N."/>
            <person name="Nishiyama T."/>
            <person name="Hasebe M."/>
            <person name="Maruyama T."/>
            <person name="Minagawa J."/>
            <person name="Obokata J."/>
            <person name="Shigenobu S."/>
        </authorList>
    </citation>
    <scope>NUCLEOTIDE SEQUENCE [LARGE SCALE GENOMIC DNA]</scope>
</reference>